<reference evidence="2 3" key="1">
    <citation type="submission" date="2023-12" db="EMBL/GenBank/DDBJ databases">
        <title>Novel species of the genus Arcicella isolated from rivers.</title>
        <authorList>
            <person name="Lu H."/>
        </authorList>
    </citation>
    <scope>NUCLEOTIDE SEQUENCE [LARGE SCALE GENOMIC DNA]</scope>
    <source>
        <strain evidence="2 3">KCTC 23307</strain>
    </source>
</reference>
<name>A0ABU5QFG4_9BACT</name>
<dbReference type="PANTHER" id="PTHR33990">
    <property type="entry name" value="PROTEIN YJDN-RELATED"/>
    <property type="match status" value="1"/>
</dbReference>
<dbReference type="Gene3D" id="3.10.180.10">
    <property type="entry name" value="2,3-Dihydroxybiphenyl 1,2-Dioxygenase, domain 1"/>
    <property type="match status" value="1"/>
</dbReference>
<dbReference type="InterPro" id="IPR029068">
    <property type="entry name" value="Glyas_Bleomycin-R_OHBP_Dase"/>
</dbReference>
<dbReference type="RefSeq" id="WP_323298765.1">
    <property type="nucleotide sequence ID" value="NZ_JAYFUM010000029.1"/>
</dbReference>
<keyword evidence="3" id="KW-1185">Reference proteome</keyword>
<protein>
    <submittedName>
        <fullName evidence="2">VOC family protein</fullName>
    </submittedName>
</protein>
<gene>
    <name evidence="2" type="ORF">VB248_20820</name>
</gene>
<dbReference type="CDD" id="cd06588">
    <property type="entry name" value="PhnB_like"/>
    <property type="match status" value="1"/>
</dbReference>
<dbReference type="InterPro" id="IPR028973">
    <property type="entry name" value="PhnB-like"/>
</dbReference>
<sequence length="137" mass="15695">MPKVTAYLNFSGNCREAMSFYQQCLGGELSVRLLGEQTEANQMPTQMKNLVLHATLINQNLVIMGSDMLGDEGLVKGNAVSLMLHCDNQEEMKEFYQKLSFEGKQIQPLTQSTFGEWFGDLIDKYNNQWLLYYHQLT</sequence>
<dbReference type="Proteomes" id="UP001302949">
    <property type="component" value="Unassembled WGS sequence"/>
</dbReference>
<dbReference type="Pfam" id="PF06983">
    <property type="entry name" value="3-dmu-9_3-mt"/>
    <property type="match status" value="1"/>
</dbReference>
<evidence type="ECO:0000313" key="2">
    <source>
        <dbReference type="EMBL" id="MEA5141610.1"/>
    </source>
</evidence>
<proteinExistence type="predicted"/>
<dbReference type="PANTHER" id="PTHR33990:SF1">
    <property type="entry name" value="PROTEIN YJDN"/>
    <property type="match status" value="1"/>
</dbReference>
<comment type="caution">
    <text evidence="2">The sequence shown here is derived from an EMBL/GenBank/DDBJ whole genome shotgun (WGS) entry which is preliminary data.</text>
</comment>
<feature type="domain" description="PhnB-like" evidence="1">
    <location>
        <begin position="3"/>
        <end position="128"/>
    </location>
</feature>
<evidence type="ECO:0000313" key="3">
    <source>
        <dbReference type="Proteomes" id="UP001302949"/>
    </source>
</evidence>
<accession>A0ABU5QFG4</accession>
<organism evidence="2 3">
    <name type="scientific">Arcicella rigui</name>
    <dbReference type="NCBI Taxonomy" id="797020"/>
    <lineage>
        <taxon>Bacteria</taxon>
        <taxon>Pseudomonadati</taxon>
        <taxon>Bacteroidota</taxon>
        <taxon>Cytophagia</taxon>
        <taxon>Cytophagales</taxon>
        <taxon>Flectobacillaceae</taxon>
        <taxon>Arcicella</taxon>
    </lineage>
</organism>
<dbReference type="SUPFAM" id="SSF54593">
    <property type="entry name" value="Glyoxalase/Bleomycin resistance protein/Dihydroxybiphenyl dioxygenase"/>
    <property type="match status" value="1"/>
</dbReference>
<evidence type="ECO:0000259" key="1">
    <source>
        <dbReference type="Pfam" id="PF06983"/>
    </source>
</evidence>
<dbReference type="EMBL" id="JAYFUM010000029">
    <property type="protein sequence ID" value="MEA5141610.1"/>
    <property type="molecule type" value="Genomic_DNA"/>
</dbReference>